<dbReference type="OrthoDB" id="2970608at2"/>
<reference evidence="2 3" key="1">
    <citation type="journal article" date="2016" name="Int. J. Syst. Evol. Microbiol.">
        <title>Oceanobacillus halophilus sp. nov., a novel moderately halophilic bacterium from a hypersaline lake.</title>
        <authorList>
            <person name="Amoozegar M.A."/>
            <person name="Bagheri M."/>
            <person name="Makhdoumi A."/>
            <person name="Nikou M.M."/>
            <person name="Fazeli S.A.S."/>
            <person name="Schumann P."/>
            <person name="Sproer C."/>
            <person name="Sanchez-Porro C."/>
            <person name="Ventosa A."/>
        </authorList>
    </citation>
    <scope>NUCLEOTIDE SEQUENCE [LARGE SCALE GENOMIC DNA]</scope>
    <source>
        <strain evidence="2 3">DSM 23996</strain>
    </source>
</reference>
<protein>
    <submittedName>
        <fullName evidence="2">Uncharacterized protein</fullName>
    </submittedName>
</protein>
<name>A0A494ZTW8_9BACI</name>
<organism evidence="2 3">
    <name type="scientific">Oceanobacillus halophilus</name>
    <dbReference type="NCBI Taxonomy" id="930130"/>
    <lineage>
        <taxon>Bacteria</taxon>
        <taxon>Bacillati</taxon>
        <taxon>Bacillota</taxon>
        <taxon>Bacilli</taxon>
        <taxon>Bacillales</taxon>
        <taxon>Bacillaceae</taxon>
        <taxon>Oceanobacillus</taxon>
    </lineage>
</organism>
<dbReference type="EMBL" id="RBZP01000024">
    <property type="protein sequence ID" value="RKQ29330.1"/>
    <property type="molecule type" value="Genomic_DNA"/>
</dbReference>
<keyword evidence="3" id="KW-1185">Reference proteome</keyword>
<sequence length="210" mass="24632">MEPNKLNVKVNIKVTEQGAFKHRILIQNVSKSQLKVEGDRYILSLNVGSSRQKLEIVLSISKQVIDKKSSMKRDITYIKFNGDKFDLIIERIYSIKQIRKQRNSYSICYKSTQFQLKANVVNWLTAEYYESTFLPKIENVKMQKSVKRKNNRVLSKHRMVEQSPEQLRKLDFYNSDLYAYNYSPNSDGNRTSREKFGGSGSNMSRRGRIR</sequence>
<proteinExistence type="predicted"/>
<accession>A0A494ZTW8</accession>
<evidence type="ECO:0000313" key="3">
    <source>
        <dbReference type="Proteomes" id="UP000269301"/>
    </source>
</evidence>
<dbReference type="Proteomes" id="UP000269301">
    <property type="component" value="Unassembled WGS sequence"/>
</dbReference>
<dbReference type="RefSeq" id="WP_121205917.1">
    <property type="nucleotide sequence ID" value="NZ_RBZP01000024.1"/>
</dbReference>
<feature type="region of interest" description="Disordered" evidence="1">
    <location>
        <begin position="184"/>
        <end position="210"/>
    </location>
</feature>
<dbReference type="AlphaFoldDB" id="A0A494ZTW8"/>
<evidence type="ECO:0000256" key="1">
    <source>
        <dbReference type="SAM" id="MobiDB-lite"/>
    </source>
</evidence>
<evidence type="ECO:0000313" key="2">
    <source>
        <dbReference type="EMBL" id="RKQ29330.1"/>
    </source>
</evidence>
<comment type="caution">
    <text evidence="2">The sequence shown here is derived from an EMBL/GenBank/DDBJ whole genome shotgun (WGS) entry which is preliminary data.</text>
</comment>
<gene>
    <name evidence="2" type="ORF">D8M06_17695</name>
</gene>